<reference evidence="19 20" key="1">
    <citation type="submission" date="2020-07" db="EMBL/GenBank/DDBJ databases">
        <title>Genomic Encyclopedia of Type Strains, Phase IV (KMG-V): Genome sequencing to study the core and pangenomes of soil and plant-associated prokaryotes.</title>
        <authorList>
            <person name="Whitman W."/>
        </authorList>
    </citation>
    <scope>NUCLEOTIDE SEQUENCE [LARGE SCALE GENOMIC DNA]</scope>
    <source>
        <strain evidence="19 20">X4EP2</strain>
    </source>
</reference>
<keyword evidence="12 16" id="KW-0460">Magnesium</keyword>
<evidence type="ECO:0000259" key="17">
    <source>
        <dbReference type="Pfam" id="PF00224"/>
    </source>
</evidence>
<dbReference type="GO" id="GO:0016301">
    <property type="term" value="F:kinase activity"/>
    <property type="evidence" value="ECO:0007669"/>
    <property type="project" value="UniProtKB-KW"/>
</dbReference>
<keyword evidence="7 16" id="KW-0808">Transferase</keyword>
<evidence type="ECO:0000256" key="2">
    <source>
        <dbReference type="ARBA" id="ARBA00001958"/>
    </source>
</evidence>
<evidence type="ECO:0000256" key="13">
    <source>
        <dbReference type="ARBA" id="ARBA00023152"/>
    </source>
</evidence>
<dbReference type="InterPro" id="IPR018209">
    <property type="entry name" value="Pyrv_Knase_AS"/>
</dbReference>
<evidence type="ECO:0000256" key="14">
    <source>
        <dbReference type="ARBA" id="ARBA00023317"/>
    </source>
</evidence>
<comment type="catalytic activity">
    <reaction evidence="16">
        <text>pyruvate + ATP = phosphoenolpyruvate + ADP + H(+)</text>
        <dbReference type="Rhea" id="RHEA:18157"/>
        <dbReference type="ChEBI" id="CHEBI:15361"/>
        <dbReference type="ChEBI" id="CHEBI:15378"/>
        <dbReference type="ChEBI" id="CHEBI:30616"/>
        <dbReference type="ChEBI" id="CHEBI:58702"/>
        <dbReference type="ChEBI" id="CHEBI:456216"/>
        <dbReference type="EC" id="2.7.1.40"/>
    </reaction>
</comment>
<dbReference type="Gene3D" id="3.20.20.60">
    <property type="entry name" value="Phosphoenolpyruvate-binding domains"/>
    <property type="match status" value="1"/>
</dbReference>
<dbReference type="GO" id="GO:0005524">
    <property type="term" value="F:ATP binding"/>
    <property type="evidence" value="ECO:0007669"/>
    <property type="project" value="UniProtKB-KW"/>
</dbReference>
<dbReference type="AlphaFoldDB" id="A0A7Y9PEL0"/>
<gene>
    <name evidence="19" type="ORF">HDF17_000038</name>
</gene>
<evidence type="ECO:0000256" key="10">
    <source>
        <dbReference type="ARBA" id="ARBA00022777"/>
    </source>
</evidence>
<dbReference type="GO" id="GO:0030955">
    <property type="term" value="F:potassium ion binding"/>
    <property type="evidence" value="ECO:0007669"/>
    <property type="project" value="UniProtKB-UniRule"/>
</dbReference>
<keyword evidence="20" id="KW-1185">Reference proteome</keyword>
<comment type="pathway">
    <text evidence="3 16">Carbohydrate degradation; glycolysis; pyruvate from D-glyceraldehyde 3-phosphate: step 5/5.</text>
</comment>
<dbReference type="Pfam" id="PF00224">
    <property type="entry name" value="PK"/>
    <property type="match status" value="1"/>
</dbReference>
<keyword evidence="9" id="KW-0547">Nucleotide-binding</keyword>
<dbReference type="NCBIfam" id="NF004491">
    <property type="entry name" value="PRK05826.1"/>
    <property type="match status" value="1"/>
</dbReference>
<dbReference type="PRINTS" id="PR01050">
    <property type="entry name" value="PYRUVTKNASE"/>
</dbReference>
<dbReference type="NCBIfam" id="TIGR01064">
    <property type="entry name" value="pyruv_kin"/>
    <property type="match status" value="1"/>
</dbReference>
<keyword evidence="10 16" id="KW-0418">Kinase</keyword>
<dbReference type="RefSeq" id="WP_179486592.1">
    <property type="nucleotide sequence ID" value="NZ_JACCCW010000001.1"/>
</dbReference>
<evidence type="ECO:0000313" key="19">
    <source>
        <dbReference type="EMBL" id="NYF77751.1"/>
    </source>
</evidence>
<evidence type="ECO:0000313" key="20">
    <source>
        <dbReference type="Proteomes" id="UP000589520"/>
    </source>
</evidence>
<evidence type="ECO:0000256" key="4">
    <source>
        <dbReference type="ARBA" id="ARBA00008663"/>
    </source>
</evidence>
<sequence length="531" mass="57584">MTPPKPHSKKPSSKAKTAIAAAVAEPSTAIASSDTFTAQGHIRRAKIVATLGPACSTEPVFRELVRAGLDVARLNFSHGSHEQKAELIRMVRKVSREEGKPICILADLQGPKIRTGKLKDHKPVLLVAGKRLTITPREIAGTAALVGTTFTTLAENLEPGSRILLSDGLIELRVEAVKGVDVVCEIINGGMLGENKGINLPGIAVNVPSLTEKDEEDLIFAIGENVDTIAVSFVRTADDVRHVKNRLAALNSDAWVIAKLEKPQAIEHLDSILEVADGIMVARGDLGVEVPPEKVPAIQKHIIRRAAEYRKPVITATQMLESMIENPRPTRAEVSDVANAIYDGSDAVMLSAESAAGKYPVQSVAMMAKIVVESEHQMRVDPPLTSRRPHSASLSVAETICECMAHAADDLDVAAIAIFTETGGTARLLSKYRPSPPIYALSPFEKVIHRSMLLWGTYPILCDRFTDTDMLVNMAEHILETQGYVRQSQVLGIVAGTRTRSGATNFMRLHMVGDRDVEIGKTKKAKKKKKR</sequence>
<keyword evidence="8" id="KW-0479">Metal-binding</keyword>
<dbReference type="PROSITE" id="PS00110">
    <property type="entry name" value="PYRUVATE_KINASE"/>
    <property type="match status" value="1"/>
</dbReference>
<dbReference type="InterPro" id="IPR015795">
    <property type="entry name" value="Pyrv_Knase_C"/>
</dbReference>
<proteinExistence type="inferred from homology"/>
<name>A0A7Y9PEL0_9BACT</name>
<evidence type="ECO:0000256" key="9">
    <source>
        <dbReference type="ARBA" id="ARBA00022741"/>
    </source>
</evidence>
<dbReference type="InterPro" id="IPR015813">
    <property type="entry name" value="Pyrv/PenolPyrv_kinase-like_dom"/>
</dbReference>
<evidence type="ECO:0000256" key="1">
    <source>
        <dbReference type="ARBA" id="ARBA00001946"/>
    </source>
</evidence>
<dbReference type="InterPro" id="IPR040442">
    <property type="entry name" value="Pyrv_kinase-like_dom_sf"/>
</dbReference>
<keyword evidence="11" id="KW-0067">ATP-binding</keyword>
<evidence type="ECO:0000256" key="16">
    <source>
        <dbReference type="RuleBase" id="RU000504"/>
    </source>
</evidence>
<dbReference type="InterPro" id="IPR015793">
    <property type="entry name" value="Pyrv_Knase_brl"/>
</dbReference>
<feature type="domain" description="Pyruvate kinase barrel" evidence="17">
    <location>
        <begin position="42"/>
        <end position="364"/>
    </location>
</feature>
<dbReference type="NCBIfam" id="NF004978">
    <property type="entry name" value="PRK06354.1"/>
    <property type="match status" value="1"/>
</dbReference>
<dbReference type="GO" id="GO:0000287">
    <property type="term" value="F:magnesium ion binding"/>
    <property type="evidence" value="ECO:0007669"/>
    <property type="project" value="UniProtKB-UniRule"/>
</dbReference>
<evidence type="ECO:0000256" key="11">
    <source>
        <dbReference type="ARBA" id="ARBA00022840"/>
    </source>
</evidence>
<dbReference type="EMBL" id="JACCCW010000001">
    <property type="protein sequence ID" value="NYF77751.1"/>
    <property type="molecule type" value="Genomic_DNA"/>
</dbReference>
<dbReference type="EC" id="2.7.1.40" evidence="5 15"/>
<organism evidence="19 20">
    <name type="scientific">Granulicella arctica</name>
    <dbReference type="NCBI Taxonomy" id="940613"/>
    <lineage>
        <taxon>Bacteria</taxon>
        <taxon>Pseudomonadati</taxon>
        <taxon>Acidobacteriota</taxon>
        <taxon>Terriglobia</taxon>
        <taxon>Terriglobales</taxon>
        <taxon>Acidobacteriaceae</taxon>
        <taxon>Granulicella</taxon>
    </lineage>
</organism>
<comment type="similarity">
    <text evidence="4 16">Belongs to the pyruvate kinase family.</text>
</comment>
<dbReference type="SUPFAM" id="SSF51621">
    <property type="entry name" value="Phosphoenolpyruvate/pyruvate domain"/>
    <property type="match status" value="1"/>
</dbReference>
<dbReference type="Gene3D" id="2.40.33.10">
    <property type="entry name" value="PK beta-barrel domain-like"/>
    <property type="match status" value="1"/>
</dbReference>
<feature type="domain" description="Pyruvate kinase C-terminal" evidence="18">
    <location>
        <begin position="398"/>
        <end position="510"/>
    </location>
</feature>
<dbReference type="UniPathway" id="UPA00109">
    <property type="reaction ID" value="UER00188"/>
</dbReference>
<evidence type="ECO:0000256" key="5">
    <source>
        <dbReference type="ARBA" id="ARBA00012142"/>
    </source>
</evidence>
<keyword evidence="13 16" id="KW-0324">Glycolysis</keyword>
<comment type="caution">
    <text evidence="19">The sequence shown here is derived from an EMBL/GenBank/DDBJ whole genome shotgun (WGS) entry which is preliminary data.</text>
</comment>
<accession>A0A7Y9PEL0</accession>
<dbReference type="PANTHER" id="PTHR11817">
    <property type="entry name" value="PYRUVATE KINASE"/>
    <property type="match status" value="1"/>
</dbReference>
<dbReference type="Proteomes" id="UP000589520">
    <property type="component" value="Unassembled WGS sequence"/>
</dbReference>
<evidence type="ECO:0000256" key="3">
    <source>
        <dbReference type="ARBA" id="ARBA00004997"/>
    </source>
</evidence>
<comment type="cofactor">
    <cofactor evidence="2">
        <name>K(+)</name>
        <dbReference type="ChEBI" id="CHEBI:29103"/>
    </cofactor>
</comment>
<dbReference type="Gene3D" id="3.40.1380.20">
    <property type="entry name" value="Pyruvate kinase, C-terminal domain"/>
    <property type="match status" value="1"/>
</dbReference>
<dbReference type="SUPFAM" id="SSF52935">
    <property type="entry name" value="PK C-terminal domain-like"/>
    <property type="match status" value="1"/>
</dbReference>
<dbReference type="InterPro" id="IPR011037">
    <property type="entry name" value="Pyrv_Knase-like_insert_dom_sf"/>
</dbReference>
<protein>
    <recommendedName>
        <fullName evidence="6 15">Pyruvate kinase</fullName>
        <ecNumber evidence="5 15">2.7.1.40</ecNumber>
    </recommendedName>
</protein>
<dbReference type="SUPFAM" id="SSF50800">
    <property type="entry name" value="PK beta-barrel domain-like"/>
    <property type="match status" value="1"/>
</dbReference>
<evidence type="ECO:0000256" key="8">
    <source>
        <dbReference type="ARBA" id="ARBA00022723"/>
    </source>
</evidence>
<evidence type="ECO:0000256" key="6">
    <source>
        <dbReference type="ARBA" id="ARBA00018587"/>
    </source>
</evidence>
<dbReference type="GO" id="GO:0004743">
    <property type="term" value="F:pyruvate kinase activity"/>
    <property type="evidence" value="ECO:0007669"/>
    <property type="project" value="UniProtKB-UniRule"/>
</dbReference>
<dbReference type="FunFam" id="3.20.20.60:FF:000025">
    <property type="entry name" value="Pyruvate kinase"/>
    <property type="match status" value="1"/>
</dbReference>
<evidence type="ECO:0000256" key="15">
    <source>
        <dbReference type="NCBIfam" id="TIGR01064"/>
    </source>
</evidence>
<evidence type="ECO:0000256" key="7">
    <source>
        <dbReference type="ARBA" id="ARBA00022679"/>
    </source>
</evidence>
<evidence type="ECO:0000256" key="12">
    <source>
        <dbReference type="ARBA" id="ARBA00022842"/>
    </source>
</evidence>
<comment type="cofactor">
    <cofactor evidence="1">
        <name>Mg(2+)</name>
        <dbReference type="ChEBI" id="CHEBI:18420"/>
    </cofactor>
</comment>
<dbReference type="FunFam" id="2.40.33.10:FF:000001">
    <property type="entry name" value="Pyruvate kinase"/>
    <property type="match status" value="1"/>
</dbReference>
<dbReference type="InterPro" id="IPR015806">
    <property type="entry name" value="Pyrv_Knase_insert_dom_sf"/>
</dbReference>
<dbReference type="InterPro" id="IPR001697">
    <property type="entry name" value="Pyr_Knase"/>
</dbReference>
<dbReference type="Pfam" id="PF02887">
    <property type="entry name" value="PK_C"/>
    <property type="match status" value="1"/>
</dbReference>
<keyword evidence="14 19" id="KW-0670">Pyruvate</keyword>
<evidence type="ECO:0000259" key="18">
    <source>
        <dbReference type="Pfam" id="PF02887"/>
    </source>
</evidence>
<dbReference type="InterPro" id="IPR036918">
    <property type="entry name" value="Pyrv_Knase_C_sf"/>
</dbReference>